<dbReference type="AlphaFoldDB" id="A0A927QFD6"/>
<organism evidence="1 2">
    <name type="scientific">Streptomyces caniscabiei</name>
    <dbReference type="NCBI Taxonomy" id="2746961"/>
    <lineage>
        <taxon>Bacteria</taxon>
        <taxon>Bacillati</taxon>
        <taxon>Actinomycetota</taxon>
        <taxon>Actinomycetes</taxon>
        <taxon>Kitasatosporales</taxon>
        <taxon>Streptomycetaceae</taxon>
        <taxon>Streptomyces</taxon>
    </lineage>
</organism>
<accession>A0A927QFD6</accession>
<dbReference type="RefSeq" id="WP_192360369.1">
    <property type="nucleotide sequence ID" value="NZ_CP119182.1"/>
</dbReference>
<evidence type="ECO:0000313" key="2">
    <source>
        <dbReference type="Proteomes" id="UP000661025"/>
    </source>
</evidence>
<dbReference type="Proteomes" id="UP000661025">
    <property type="component" value="Unassembled WGS sequence"/>
</dbReference>
<reference evidence="1" key="1">
    <citation type="submission" date="2020-09" db="EMBL/GenBank/DDBJ databases">
        <title>Streptomyces canutascabiei sp. nov., which causes potato common scab and is distributed across the world.</title>
        <authorList>
            <person name="Nguyen H.P."/>
            <person name="Weisberg A.J."/>
            <person name="Chang J.H."/>
            <person name="Clarke C.R."/>
        </authorList>
    </citation>
    <scope>NUCLEOTIDE SEQUENCE</scope>
    <source>
        <strain evidence="1">ID-01-6.2a</strain>
    </source>
</reference>
<protein>
    <submittedName>
        <fullName evidence="1">Uncharacterized protein</fullName>
    </submittedName>
</protein>
<sequence length="55" mass="5964">MTKKKRSPAQKLAREIQANTGKPYMVCLAEAQQRLATADGSAPPVQCPAPEEQQP</sequence>
<comment type="caution">
    <text evidence="1">The sequence shown here is derived from an EMBL/GenBank/DDBJ whole genome shotgun (WGS) entry which is preliminary data.</text>
</comment>
<dbReference type="EMBL" id="JACYXT010000003">
    <property type="protein sequence ID" value="MBD9723480.1"/>
    <property type="molecule type" value="Genomic_DNA"/>
</dbReference>
<proteinExistence type="predicted"/>
<name>A0A927QFD6_9ACTN</name>
<evidence type="ECO:0000313" key="1">
    <source>
        <dbReference type="EMBL" id="MBD9723480.1"/>
    </source>
</evidence>
<dbReference type="GeneID" id="79933774"/>
<gene>
    <name evidence="1" type="ORF">IHE70_09520</name>
</gene>